<dbReference type="AlphaFoldDB" id="E4YWA1"/>
<dbReference type="InterPro" id="IPR008833">
    <property type="entry name" value="Surf2"/>
</dbReference>
<name>E4YWA1_OIKDI</name>
<feature type="compositionally biased region" description="Acidic residues" evidence="1">
    <location>
        <begin position="144"/>
        <end position="153"/>
    </location>
</feature>
<feature type="compositionally biased region" description="Acidic residues" evidence="1">
    <location>
        <begin position="181"/>
        <end position="196"/>
    </location>
</feature>
<reference evidence="2" key="1">
    <citation type="journal article" date="2010" name="Science">
        <title>Plasticity of animal genome architecture unmasked by rapid evolution of a pelagic tunicate.</title>
        <authorList>
            <person name="Denoeud F."/>
            <person name="Henriet S."/>
            <person name="Mungpakdee S."/>
            <person name="Aury J.M."/>
            <person name="Da Silva C."/>
            <person name="Brinkmann H."/>
            <person name="Mikhaleva J."/>
            <person name="Olsen L.C."/>
            <person name="Jubin C."/>
            <person name="Canestro C."/>
            <person name="Bouquet J.M."/>
            <person name="Danks G."/>
            <person name="Poulain J."/>
            <person name="Campsteijn C."/>
            <person name="Adamski M."/>
            <person name="Cross I."/>
            <person name="Yadetie F."/>
            <person name="Muffato M."/>
            <person name="Louis A."/>
            <person name="Butcher S."/>
            <person name="Tsagkogeorga G."/>
            <person name="Konrad A."/>
            <person name="Singh S."/>
            <person name="Jensen M.F."/>
            <person name="Cong E.H."/>
            <person name="Eikeseth-Otteraa H."/>
            <person name="Noel B."/>
            <person name="Anthouard V."/>
            <person name="Porcel B.M."/>
            <person name="Kachouri-Lafond R."/>
            <person name="Nishino A."/>
            <person name="Ugolini M."/>
            <person name="Chourrout P."/>
            <person name="Nishida H."/>
            <person name="Aasland R."/>
            <person name="Huzurbazar S."/>
            <person name="Westhof E."/>
            <person name="Delsuc F."/>
            <person name="Lehrach H."/>
            <person name="Reinhardt R."/>
            <person name="Weissenbach J."/>
            <person name="Roy S.W."/>
            <person name="Artiguenave F."/>
            <person name="Postlethwait J.H."/>
            <person name="Manak J.R."/>
            <person name="Thompson E.M."/>
            <person name="Jaillon O."/>
            <person name="Du Pasquier L."/>
            <person name="Boudinot P."/>
            <person name="Liberles D.A."/>
            <person name="Volff J.N."/>
            <person name="Philippe H."/>
            <person name="Lenhard B."/>
            <person name="Roest Crollius H."/>
            <person name="Wincker P."/>
            <person name="Chourrout D."/>
        </authorList>
    </citation>
    <scope>NUCLEOTIDE SEQUENCE [LARGE SCALE GENOMIC DNA]</scope>
</reference>
<feature type="compositionally biased region" description="Basic and acidic residues" evidence="1">
    <location>
        <begin position="197"/>
        <end position="211"/>
    </location>
</feature>
<dbReference type="Proteomes" id="UP000011014">
    <property type="component" value="Unassembled WGS sequence"/>
</dbReference>
<proteinExistence type="predicted"/>
<dbReference type="Pfam" id="PF05477">
    <property type="entry name" value="SURF2"/>
    <property type="match status" value="1"/>
</dbReference>
<protein>
    <recommendedName>
        <fullName evidence="3">Surfeit locus protein 2</fullName>
    </recommendedName>
</protein>
<feature type="region of interest" description="Disordered" evidence="1">
    <location>
        <begin position="139"/>
        <end position="233"/>
    </location>
</feature>
<sequence length="233" mass="26729">MESPEAIAALHAALSLTADNRIKCALTGHEMVPKRAVVEQHMKGKKFVRLAKEWKAPNPEFEELRAHLVDNKKNAKMLYCNLTGRSIQNEVVHIQRHIFGQKFTKALAHYKECEKTGAKFHSMRSWGSRGKEDKQFYEERGLVDSDEDDEEEAVGSSKRKTGDDDLSDLMPWLRENASEMEPMEAEISGEEEEMEVEAIKEVKKMVLDKNSSRKRNKQGSVPVRKKKQQMDID</sequence>
<evidence type="ECO:0000256" key="1">
    <source>
        <dbReference type="SAM" id="MobiDB-lite"/>
    </source>
</evidence>
<gene>
    <name evidence="2" type="ORF">GSOID_T00020321001</name>
</gene>
<evidence type="ECO:0008006" key="3">
    <source>
        <dbReference type="Google" id="ProtNLM"/>
    </source>
</evidence>
<feature type="compositionally biased region" description="Basic residues" evidence="1">
    <location>
        <begin position="212"/>
        <end position="227"/>
    </location>
</feature>
<dbReference type="EMBL" id="FN655633">
    <property type="protein sequence ID" value="CBY39736.1"/>
    <property type="molecule type" value="Genomic_DNA"/>
</dbReference>
<dbReference type="PANTHER" id="PTHR34348">
    <property type="entry name" value="SURFEIT LOCUS PROTEIN 2"/>
    <property type="match status" value="1"/>
</dbReference>
<evidence type="ECO:0000313" key="2">
    <source>
        <dbReference type="EMBL" id="CBY39736.1"/>
    </source>
</evidence>
<dbReference type="PANTHER" id="PTHR34348:SF1">
    <property type="entry name" value="SURFEIT LOCUS PROTEIN 2"/>
    <property type="match status" value="1"/>
</dbReference>
<accession>E4YWA1</accession>
<organism evidence="2">
    <name type="scientific">Oikopleura dioica</name>
    <name type="common">Tunicate</name>
    <dbReference type="NCBI Taxonomy" id="34765"/>
    <lineage>
        <taxon>Eukaryota</taxon>
        <taxon>Metazoa</taxon>
        <taxon>Chordata</taxon>
        <taxon>Tunicata</taxon>
        <taxon>Appendicularia</taxon>
        <taxon>Copelata</taxon>
        <taxon>Oikopleuridae</taxon>
        <taxon>Oikopleura</taxon>
    </lineage>
</organism>